<evidence type="ECO:0000313" key="3">
    <source>
        <dbReference type="Proteomes" id="UP001633002"/>
    </source>
</evidence>
<name>A0ABD3GW27_9MARC</name>
<dbReference type="Proteomes" id="UP001633002">
    <property type="component" value="Unassembled WGS sequence"/>
</dbReference>
<comment type="caution">
    <text evidence="2">The sequence shown here is derived from an EMBL/GenBank/DDBJ whole genome shotgun (WGS) entry which is preliminary data.</text>
</comment>
<gene>
    <name evidence="2" type="ORF">R1sor_000377</name>
</gene>
<evidence type="ECO:0000256" key="1">
    <source>
        <dbReference type="SAM" id="MobiDB-lite"/>
    </source>
</evidence>
<organism evidence="2 3">
    <name type="scientific">Riccia sorocarpa</name>
    <dbReference type="NCBI Taxonomy" id="122646"/>
    <lineage>
        <taxon>Eukaryota</taxon>
        <taxon>Viridiplantae</taxon>
        <taxon>Streptophyta</taxon>
        <taxon>Embryophyta</taxon>
        <taxon>Marchantiophyta</taxon>
        <taxon>Marchantiopsida</taxon>
        <taxon>Marchantiidae</taxon>
        <taxon>Marchantiales</taxon>
        <taxon>Ricciaceae</taxon>
        <taxon>Riccia</taxon>
    </lineage>
</organism>
<proteinExistence type="predicted"/>
<protein>
    <submittedName>
        <fullName evidence="2">Uncharacterized protein</fullName>
    </submittedName>
</protein>
<evidence type="ECO:0000313" key="2">
    <source>
        <dbReference type="EMBL" id="KAL3682355.1"/>
    </source>
</evidence>
<dbReference type="EMBL" id="JBJQOH010000006">
    <property type="protein sequence ID" value="KAL3682355.1"/>
    <property type="molecule type" value="Genomic_DNA"/>
</dbReference>
<reference evidence="2 3" key="1">
    <citation type="submission" date="2024-09" db="EMBL/GenBank/DDBJ databases">
        <title>Chromosome-scale assembly of Riccia sorocarpa.</title>
        <authorList>
            <person name="Paukszto L."/>
        </authorList>
    </citation>
    <scope>NUCLEOTIDE SEQUENCE [LARGE SCALE GENOMIC DNA]</scope>
    <source>
        <strain evidence="2">LP-2024</strain>
        <tissue evidence="2">Aerial parts of the thallus</tissue>
    </source>
</reference>
<feature type="region of interest" description="Disordered" evidence="1">
    <location>
        <begin position="16"/>
        <end position="38"/>
    </location>
</feature>
<sequence length="67" mass="7335">MQVKFDGELCEPDPLTVPGFAVNDHGESSGQRSKGNLDSLAHLGLQQKWRKQPKESMVGSMKCFATS</sequence>
<accession>A0ABD3GW27</accession>
<dbReference type="AlphaFoldDB" id="A0ABD3GW27"/>
<keyword evidence="3" id="KW-1185">Reference proteome</keyword>